<reference evidence="2" key="1">
    <citation type="submission" date="2019-11" db="UniProtKB">
        <authorList>
            <consortium name="WormBaseParasite"/>
        </authorList>
    </citation>
    <scope>IDENTIFICATION</scope>
</reference>
<evidence type="ECO:0000256" key="1">
    <source>
        <dbReference type="SAM" id="MobiDB-lite"/>
    </source>
</evidence>
<feature type="compositionally biased region" description="Acidic residues" evidence="1">
    <location>
        <begin position="102"/>
        <end position="112"/>
    </location>
</feature>
<evidence type="ECO:0000313" key="2">
    <source>
        <dbReference type="WBParaSite" id="MCU_014223-RA"/>
    </source>
</evidence>
<feature type="region of interest" description="Disordered" evidence="1">
    <location>
        <begin position="68"/>
        <end position="113"/>
    </location>
</feature>
<accession>A0A5K3G1I6</accession>
<dbReference type="WBParaSite" id="MCU_014223-RA">
    <property type="protein sequence ID" value="MCU_014223-RA"/>
    <property type="gene ID" value="MCU_014223"/>
</dbReference>
<dbReference type="AlphaFoldDB" id="A0A5K3G1I6"/>
<name>A0A5K3G1I6_MESCO</name>
<sequence>MMGPNEATLSDHAVILSNLAQSQSAGSNRFAHFIATQVHGAPVREGSSSGSCRLRALSDRFANNESLEAVANASSPPIAPDNAAPRQEPRDVGKSAESTINVDDESGEDSDSGESFAFADCKLVFNLADYLPERGYTKVPPNQHVFKGAEVGFVYEVAKDILRSQGATSLLENSTYLASMANTSSTNRCDHSSTGDVFKGLLCVGVRWIKTSSVIGRGDAMEQSVI</sequence>
<proteinExistence type="predicted"/>
<protein>
    <submittedName>
        <fullName evidence="2">Uncharacterized protein</fullName>
    </submittedName>
</protein>
<organism evidence="2">
    <name type="scientific">Mesocestoides corti</name>
    <name type="common">Flatworm</name>
    <dbReference type="NCBI Taxonomy" id="53468"/>
    <lineage>
        <taxon>Eukaryota</taxon>
        <taxon>Metazoa</taxon>
        <taxon>Spiralia</taxon>
        <taxon>Lophotrochozoa</taxon>
        <taxon>Platyhelminthes</taxon>
        <taxon>Cestoda</taxon>
        <taxon>Eucestoda</taxon>
        <taxon>Cyclophyllidea</taxon>
        <taxon>Mesocestoididae</taxon>
        <taxon>Mesocestoides</taxon>
    </lineage>
</organism>